<comment type="caution">
    <text evidence="2">The sequence shown here is derived from an EMBL/GenBank/DDBJ whole genome shotgun (WGS) entry which is preliminary data.</text>
</comment>
<reference evidence="2" key="1">
    <citation type="submission" date="2020-04" db="EMBL/GenBank/DDBJ databases">
        <title>Genome Assembly and Annotation of Botryosphaeria dothidea sdau 11-99, a Latent Pathogen of Apple Fruit Ring Rot in China.</title>
        <authorList>
            <person name="Yu C."/>
            <person name="Diao Y."/>
            <person name="Lu Q."/>
            <person name="Zhao J."/>
            <person name="Cui S."/>
            <person name="Peng C."/>
            <person name="He B."/>
            <person name="Liu H."/>
        </authorList>
    </citation>
    <scope>NUCLEOTIDE SEQUENCE [LARGE SCALE GENOMIC DNA]</scope>
    <source>
        <strain evidence="2">Sdau11-99</strain>
    </source>
</reference>
<evidence type="ECO:0000313" key="2">
    <source>
        <dbReference type="EMBL" id="KAF4311309.1"/>
    </source>
</evidence>
<gene>
    <name evidence="2" type="ORF">GTA08_BOTSDO13107</name>
</gene>
<protein>
    <submittedName>
        <fullName evidence="2">Uncharacterized protein</fullName>
    </submittedName>
</protein>
<organism evidence="2 3">
    <name type="scientific">Botryosphaeria dothidea</name>
    <dbReference type="NCBI Taxonomy" id="55169"/>
    <lineage>
        <taxon>Eukaryota</taxon>
        <taxon>Fungi</taxon>
        <taxon>Dikarya</taxon>
        <taxon>Ascomycota</taxon>
        <taxon>Pezizomycotina</taxon>
        <taxon>Dothideomycetes</taxon>
        <taxon>Dothideomycetes incertae sedis</taxon>
        <taxon>Botryosphaeriales</taxon>
        <taxon>Botryosphaeriaceae</taxon>
        <taxon>Botryosphaeria</taxon>
    </lineage>
</organism>
<dbReference type="EMBL" id="WWBZ02000010">
    <property type="protein sequence ID" value="KAF4311309.1"/>
    <property type="molecule type" value="Genomic_DNA"/>
</dbReference>
<evidence type="ECO:0000313" key="3">
    <source>
        <dbReference type="Proteomes" id="UP000572817"/>
    </source>
</evidence>
<name>A0A8H4J229_9PEZI</name>
<dbReference type="Proteomes" id="UP000572817">
    <property type="component" value="Unassembled WGS sequence"/>
</dbReference>
<keyword evidence="3" id="KW-1185">Reference proteome</keyword>
<feature type="compositionally biased region" description="Basic and acidic residues" evidence="1">
    <location>
        <begin position="179"/>
        <end position="196"/>
    </location>
</feature>
<evidence type="ECO:0000256" key="1">
    <source>
        <dbReference type="SAM" id="MobiDB-lite"/>
    </source>
</evidence>
<sequence>MPLGNQSKAVGSEKEQLPNPASVVREASHRFVEQVRDMINFYRDSVPAATAGRTRAMAEIEDATREFGETMAQTLEHGDGDLEQRRRVSRQRSVALDQACRNGPHQHPMALDPARRRSHLPHTRPAANELAPARRTRGFTLCAIGADVRRRGRHTGDGALSPGVGTLRETAAGAGDGGEVARGREGKAAPGGKDEK</sequence>
<feature type="region of interest" description="Disordered" evidence="1">
    <location>
        <begin position="101"/>
        <end position="124"/>
    </location>
</feature>
<accession>A0A8H4J229</accession>
<proteinExistence type="predicted"/>
<dbReference type="AlphaFoldDB" id="A0A8H4J229"/>
<feature type="region of interest" description="Disordered" evidence="1">
    <location>
        <begin position="151"/>
        <end position="196"/>
    </location>
</feature>
<feature type="region of interest" description="Disordered" evidence="1">
    <location>
        <begin position="1"/>
        <end position="23"/>
    </location>
</feature>